<dbReference type="InterPro" id="IPR036412">
    <property type="entry name" value="HAD-like_sf"/>
</dbReference>
<dbReference type="Pfam" id="PF00702">
    <property type="entry name" value="Hydrolase"/>
    <property type="match status" value="1"/>
</dbReference>
<dbReference type="Gene3D" id="3.40.50.1000">
    <property type="entry name" value="HAD superfamily/HAD-like"/>
    <property type="match status" value="1"/>
</dbReference>
<gene>
    <name evidence="1" type="ORF">QBA35_41950</name>
</gene>
<dbReference type="PANTHER" id="PTHR42896">
    <property type="entry name" value="XYLULOSE-1,5-BISPHOSPHATE (XUBP) PHOSPHATASE"/>
    <property type="match status" value="1"/>
</dbReference>
<sequence length="249" mass="27064">MTSPNRNGAVVFDVDGTLVDSERDGHRTAFNAAFSAAGLPYHWDVETYGRLLQMTGGRRRIATFLRRQSHSHDEAEELAAILHADKTARFRTMVEQGAIPPRPGIRALLSELSATGMTLAVATTGTRMWVEPLLDNLFGRGRFACVVTGTEVPTLKPDPGVYLRVLDGIGLPPNRAIAVEDSVNGLRAAQGAGLRCLVVTNHYTRGQDFTGALGVLDRFLVPDVAMLLRHHLLPSTECTSSRPHTESDP</sequence>
<dbReference type="SFLD" id="SFLDS00003">
    <property type="entry name" value="Haloacid_Dehalogenase"/>
    <property type="match status" value="1"/>
</dbReference>
<dbReference type="GeneID" id="96268523"/>
<name>A0ABU8B1A3_9ACTN</name>
<evidence type="ECO:0000313" key="2">
    <source>
        <dbReference type="Proteomes" id="UP001310290"/>
    </source>
</evidence>
<evidence type="ECO:0000313" key="1">
    <source>
        <dbReference type="EMBL" id="MEH0639698.1"/>
    </source>
</evidence>
<protein>
    <submittedName>
        <fullName evidence="1">HAD-IA family hydrolase</fullName>
    </submittedName>
</protein>
<keyword evidence="2" id="KW-1185">Reference proteome</keyword>
<dbReference type="NCBIfam" id="TIGR01509">
    <property type="entry name" value="HAD-SF-IA-v3"/>
    <property type="match status" value="1"/>
</dbReference>
<dbReference type="PRINTS" id="PR00413">
    <property type="entry name" value="HADHALOGNASE"/>
</dbReference>
<dbReference type="InterPro" id="IPR023214">
    <property type="entry name" value="HAD_sf"/>
</dbReference>
<organism evidence="1 2">
    <name type="scientific">Streptomyces bottropensis</name>
    <dbReference type="NCBI Taxonomy" id="42235"/>
    <lineage>
        <taxon>Bacteria</taxon>
        <taxon>Bacillati</taxon>
        <taxon>Actinomycetota</taxon>
        <taxon>Actinomycetes</taxon>
        <taxon>Kitasatosporales</taxon>
        <taxon>Streptomycetaceae</taxon>
        <taxon>Streptomyces</taxon>
    </lineage>
</organism>
<dbReference type="SUPFAM" id="SSF56784">
    <property type="entry name" value="HAD-like"/>
    <property type="match status" value="1"/>
</dbReference>
<dbReference type="RefSeq" id="WP_005476325.1">
    <property type="nucleotide sequence ID" value="NZ_JARULZ010000003.1"/>
</dbReference>
<dbReference type="PANTHER" id="PTHR42896:SF2">
    <property type="entry name" value="CBBY-LIKE PROTEIN"/>
    <property type="match status" value="1"/>
</dbReference>
<dbReference type="EMBL" id="JARULZ010000003">
    <property type="protein sequence ID" value="MEH0639698.1"/>
    <property type="molecule type" value="Genomic_DNA"/>
</dbReference>
<dbReference type="Proteomes" id="UP001310290">
    <property type="component" value="Unassembled WGS sequence"/>
</dbReference>
<dbReference type="InterPro" id="IPR044999">
    <property type="entry name" value="CbbY-like"/>
</dbReference>
<dbReference type="GO" id="GO:0016787">
    <property type="term" value="F:hydrolase activity"/>
    <property type="evidence" value="ECO:0007669"/>
    <property type="project" value="UniProtKB-KW"/>
</dbReference>
<dbReference type="SFLD" id="SFLDG01129">
    <property type="entry name" value="C1.5:_HAD__Beta-PGM__Phosphata"/>
    <property type="match status" value="1"/>
</dbReference>
<keyword evidence="1" id="KW-0378">Hydrolase</keyword>
<dbReference type="Gene3D" id="1.10.150.240">
    <property type="entry name" value="Putative phosphatase, domain 2"/>
    <property type="match status" value="1"/>
</dbReference>
<comment type="caution">
    <text evidence="1">The sequence shown here is derived from an EMBL/GenBank/DDBJ whole genome shotgun (WGS) entry which is preliminary data.</text>
</comment>
<accession>A0ABU8B1A3</accession>
<proteinExistence type="predicted"/>
<dbReference type="InterPro" id="IPR006439">
    <property type="entry name" value="HAD-SF_hydro_IA"/>
</dbReference>
<reference evidence="1" key="1">
    <citation type="submission" date="2023-04" db="EMBL/GenBank/DDBJ databases">
        <title>Genomic diversity of scab-causing Streptomyces spp. in the province of Quebec, Canada.</title>
        <authorList>
            <person name="Biessy A."/>
            <person name="Cadieux M."/>
            <person name="Ciotola M."/>
            <person name="Filion M."/>
        </authorList>
    </citation>
    <scope>NUCLEOTIDE SEQUENCE</scope>
    <source>
        <strain evidence="1">B21-115</strain>
    </source>
</reference>
<dbReference type="InterPro" id="IPR023198">
    <property type="entry name" value="PGP-like_dom2"/>
</dbReference>